<dbReference type="InterPro" id="IPR050745">
    <property type="entry name" value="Multifunctional_regulatory"/>
</dbReference>
<proteinExistence type="predicted"/>
<dbReference type="SMART" id="SM00248">
    <property type="entry name" value="ANK"/>
    <property type="match status" value="3"/>
</dbReference>
<sequence>MESDNPSIDSEEEAENLKHDVYHAQKMIQESGASEERNVYERFDSKFEQSQEGNQLEFDPAPEGSPEIQVLNAAEKGKLDVINQLVKDHPDLVNAHDRDGYTPLHRACYSNQPEVVTFLLRHGADVNARTCDNWTPLHSACKWNNFKCAAILLDYGSEVNPLTNGGQTPLHLASSHPEAKETLYLLLTHPKIATNIRNKTGELAYDLAHRHCKYYMLFEMCDPCFNII</sequence>
<feature type="compositionally biased region" description="Acidic residues" evidence="4">
    <location>
        <begin position="1"/>
        <end position="14"/>
    </location>
</feature>
<reference evidence="5" key="1">
    <citation type="submission" date="2022-12" db="EMBL/GenBank/DDBJ databases">
        <title>Chromosome-level genome assembly of the bean flower thrips Megalurothrips usitatus.</title>
        <authorList>
            <person name="Ma L."/>
            <person name="Liu Q."/>
            <person name="Li H."/>
            <person name="Cai W."/>
        </authorList>
    </citation>
    <scope>NUCLEOTIDE SEQUENCE</scope>
    <source>
        <strain evidence="5">Cailab_2022a</strain>
    </source>
</reference>
<feature type="repeat" description="ANK" evidence="3">
    <location>
        <begin position="99"/>
        <end position="131"/>
    </location>
</feature>
<gene>
    <name evidence="5" type="ORF">ONE63_010982</name>
</gene>
<evidence type="ECO:0000256" key="2">
    <source>
        <dbReference type="ARBA" id="ARBA00023043"/>
    </source>
</evidence>
<dbReference type="PANTHER" id="PTHR24189:SF73">
    <property type="entry name" value="ANKYRIN REPEAT AND SOCS BOX-CONTAINING 15B"/>
    <property type="match status" value="1"/>
</dbReference>
<evidence type="ECO:0000256" key="3">
    <source>
        <dbReference type="PROSITE-ProRule" id="PRU00023"/>
    </source>
</evidence>
<dbReference type="InterPro" id="IPR002110">
    <property type="entry name" value="Ankyrin_rpt"/>
</dbReference>
<dbReference type="Pfam" id="PF12796">
    <property type="entry name" value="Ank_2"/>
    <property type="match status" value="2"/>
</dbReference>
<dbReference type="PANTHER" id="PTHR24189">
    <property type="entry name" value="MYOTROPHIN"/>
    <property type="match status" value="1"/>
</dbReference>
<dbReference type="Proteomes" id="UP001075354">
    <property type="component" value="Chromosome 9"/>
</dbReference>
<evidence type="ECO:0000256" key="1">
    <source>
        <dbReference type="ARBA" id="ARBA00022737"/>
    </source>
</evidence>
<evidence type="ECO:0000256" key="4">
    <source>
        <dbReference type="SAM" id="MobiDB-lite"/>
    </source>
</evidence>
<comment type="caution">
    <text evidence="5">The sequence shown here is derived from an EMBL/GenBank/DDBJ whole genome shotgun (WGS) entry which is preliminary data.</text>
</comment>
<dbReference type="PROSITE" id="PS50088">
    <property type="entry name" value="ANK_REPEAT"/>
    <property type="match status" value="2"/>
</dbReference>
<name>A0AAV7XEP6_9NEOP</name>
<dbReference type="AlphaFoldDB" id="A0AAV7XEP6"/>
<accession>A0AAV7XEP6</accession>
<protein>
    <recommendedName>
        <fullName evidence="7">Ankyrin repeat domain-containing protein 49-like</fullName>
    </recommendedName>
</protein>
<evidence type="ECO:0000313" key="6">
    <source>
        <dbReference type="Proteomes" id="UP001075354"/>
    </source>
</evidence>
<evidence type="ECO:0000313" key="5">
    <source>
        <dbReference type="EMBL" id="KAJ1524487.1"/>
    </source>
</evidence>
<evidence type="ECO:0008006" key="7">
    <source>
        <dbReference type="Google" id="ProtNLM"/>
    </source>
</evidence>
<feature type="compositionally biased region" description="Basic and acidic residues" evidence="4">
    <location>
        <begin position="34"/>
        <end position="49"/>
    </location>
</feature>
<keyword evidence="1" id="KW-0677">Repeat</keyword>
<dbReference type="EMBL" id="JAPTSV010000009">
    <property type="protein sequence ID" value="KAJ1524487.1"/>
    <property type="molecule type" value="Genomic_DNA"/>
</dbReference>
<feature type="repeat" description="ANK" evidence="3">
    <location>
        <begin position="132"/>
        <end position="164"/>
    </location>
</feature>
<keyword evidence="2 3" id="KW-0040">ANK repeat</keyword>
<dbReference type="InterPro" id="IPR036770">
    <property type="entry name" value="Ankyrin_rpt-contain_sf"/>
</dbReference>
<organism evidence="5 6">
    <name type="scientific">Megalurothrips usitatus</name>
    <name type="common">bean blossom thrips</name>
    <dbReference type="NCBI Taxonomy" id="439358"/>
    <lineage>
        <taxon>Eukaryota</taxon>
        <taxon>Metazoa</taxon>
        <taxon>Ecdysozoa</taxon>
        <taxon>Arthropoda</taxon>
        <taxon>Hexapoda</taxon>
        <taxon>Insecta</taxon>
        <taxon>Pterygota</taxon>
        <taxon>Neoptera</taxon>
        <taxon>Paraneoptera</taxon>
        <taxon>Thysanoptera</taxon>
        <taxon>Terebrantia</taxon>
        <taxon>Thripoidea</taxon>
        <taxon>Thripidae</taxon>
        <taxon>Megalurothrips</taxon>
    </lineage>
</organism>
<feature type="region of interest" description="Disordered" evidence="4">
    <location>
        <begin position="1"/>
        <end position="65"/>
    </location>
</feature>
<keyword evidence="6" id="KW-1185">Reference proteome</keyword>
<dbReference type="SUPFAM" id="SSF48403">
    <property type="entry name" value="Ankyrin repeat"/>
    <property type="match status" value="1"/>
</dbReference>
<dbReference type="PROSITE" id="PS50297">
    <property type="entry name" value="ANK_REP_REGION"/>
    <property type="match status" value="2"/>
</dbReference>
<dbReference type="Gene3D" id="1.25.40.20">
    <property type="entry name" value="Ankyrin repeat-containing domain"/>
    <property type="match status" value="1"/>
</dbReference>